<dbReference type="RefSeq" id="WP_159665727.1">
    <property type="nucleotide sequence ID" value="NZ_JACMHY010000022.1"/>
</dbReference>
<gene>
    <name evidence="1" type="ORF">H1R13_34040</name>
</gene>
<name>A0A7X1I6Q1_9ACTN</name>
<evidence type="ECO:0000313" key="2">
    <source>
        <dbReference type="Proteomes" id="UP000517694"/>
    </source>
</evidence>
<evidence type="ECO:0000313" key="1">
    <source>
        <dbReference type="EMBL" id="MBC2869794.1"/>
    </source>
</evidence>
<dbReference type="EMBL" id="JACMHY010000022">
    <property type="protein sequence ID" value="MBC2869794.1"/>
    <property type="molecule type" value="Genomic_DNA"/>
</dbReference>
<comment type="caution">
    <text evidence="1">The sequence shown here is derived from an EMBL/GenBank/DDBJ whole genome shotgun (WGS) entry which is preliminary data.</text>
</comment>
<dbReference type="Proteomes" id="UP000517694">
    <property type="component" value="Unassembled WGS sequence"/>
</dbReference>
<reference evidence="1 2" key="1">
    <citation type="submission" date="2020-08" db="EMBL/GenBank/DDBJ databases">
        <title>Whole-Genome Sequence of French Clinical Streptomyces mexicanus Strain Q0842.</title>
        <authorList>
            <person name="Boxberger M."/>
            <person name="La Scola B."/>
        </authorList>
    </citation>
    <scope>NUCLEOTIDE SEQUENCE [LARGE SCALE GENOMIC DNA]</scope>
    <source>
        <strain evidence="1 2">Marseille-Q0842</strain>
    </source>
</reference>
<proteinExistence type="predicted"/>
<keyword evidence="2" id="KW-1185">Reference proteome</keyword>
<dbReference type="AlphaFoldDB" id="A0A7X1I6Q1"/>
<accession>A0A7X1I6Q1</accession>
<dbReference type="OrthoDB" id="4279527at2"/>
<organism evidence="1 2">
    <name type="scientific">Streptomyces mexicanus</name>
    <dbReference type="NCBI Taxonomy" id="178566"/>
    <lineage>
        <taxon>Bacteria</taxon>
        <taxon>Bacillati</taxon>
        <taxon>Actinomycetota</taxon>
        <taxon>Actinomycetes</taxon>
        <taxon>Kitasatosporales</taxon>
        <taxon>Streptomycetaceae</taxon>
        <taxon>Streptomyces</taxon>
    </lineage>
</organism>
<sequence>MIGNLSPYSWSSEQSVAYEAAVEAINGVVGAYSRLIADAEQRPGAEDTVAEYRRLRTACQQERRALRAEDSEAVARVRAEYAARLRELTERDA</sequence>
<protein>
    <submittedName>
        <fullName evidence="1">Uncharacterized protein</fullName>
    </submittedName>
</protein>